<name>W1P0M4_AMBTC</name>
<evidence type="ECO:0000313" key="2">
    <source>
        <dbReference type="EMBL" id="ERN00505.1"/>
    </source>
</evidence>
<evidence type="ECO:0000313" key="3">
    <source>
        <dbReference type="Proteomes" id="UP000017836"/>
    </source>
</evidence>
<feature type="compositionally biased region" description="Polar residues" evidence="1">
    <location>
        <begin position="1"/>
        <end position="27"/>
    </location>
</feature>
<dbReference type="EMBL" id="KI394858">
    <property type="protein sequence ID" value="ERN00505.1"/>
    <property type="molecule type" value="Genomic_DNA"/>
</dbReference>
<keyword evidence="3" id="KW-1185">Reference proteome</keyword>
<dbReference type="Gramene" id="ERN00505">
    <property type="protein sequence ID" value="ERN00505"/>
    <property type="gene ID" value="AMTR_s00102p00030630"/>
</dbReference>
<protein>
    <submittedName>
        <fullName evidence="2">Uncharacterized protein</fullName>
    </submittedName>
</protein>
<dbReference type="Proteomes" id="UP000017836">
    <property type="component" value="Unassembled WGS sequence"/>
</dbReference>
<feature type="region of interest" description="Disordered" evidence="1">
    <location>
        <begin position="1"/>
        <end position="61"/>
    </location>
</feature>
<evidence type="ECO:0000256" key="1">
    <source>
        <dbReference type="SAM" id="MobiDB-lite"/>
    </source>
</evidence>
<feature type="compositionally biased region" description="Basic and acidic residues" evidence="1">
    <location>
        <begin position="47"/>
        <end position="57"/>
    </location>
</feature>
<gene>
    <name evidence="2" type="ORF">AMTR_s00102p00030630</name>
</gene>
<dbReference type="HOGENOM" id="CLU_1847819_0_0_1"/>
<organism evidence="2 3">
    <name type="scientific">Amborella trichopoda</name>
    <dbReference type="NCBI Taxonomy" id="13333"/>
    <lineage>
        <taxon>Eukaryota</taxon>
        <taxon>Viridiplantae</taxon>
        <taxon>Streptophyta</taxon>
        <taxon>Embryophyta</taxon>
        <taxon>Tracheophyta</taxon>
        <taxon>Spermatophyta</taxon>
        <taxon>Magnoliopsida</taxon>
        <taxon>Amborellales</taxon>
        <taxon>Amborellaceae</taxon>
        <taxon>Amborella</taxon>
    </lineage>
</organism>
<sequence>MVRGSTSNPSTATTIKSGRNHLSNLQVCQPPAGPTSSSSDGFEEEAHDTAMETEGKANPDPNKVTHLWELMKKLCHEVDHYQYMAEYHEGEATHAKHILASIQHKVAKISRMVRIRDCCIDLWPQRSYLLFSFFFFSFE</sequence>
<dbReference type="AlphaFoldDB" id="W1P0M4"/>
<proteinExistence type="predicted"/>
<reference evidence="3" key="1">
    <citation type="journal article" date="2013" name="Science">
        <title>The Amborella genome and the evolution of flowering plants.</title>
        <authorList>
            <consortium name="Amborella Genome Project"/>
        </authorList>
    </citation>
    <scope>NUCLEOTIDE SEQUENCE [LARGE SCALE GENOMIC DNA]</scope>
</reference>
<accession>W1P0M4</accession>